<sequence>MYPSLRYYSAYSCSPAQINVVKSYSSDSLRFRSFCSDSDGLIEEEDSFDAAAVGPCRIAEYDSLLDKETRCRRFSQERCVRDKVSSQGYSPRELTNSECEGTTVAANLSPNKGNEGFVSTRTHTRREDEHLVTRKAKKKIEMMSKASSICEFVCSVVESSQNRTFQTEMLNMLAADTMGTYRQHFMNILLENIELRFQ</sequence>
<dbReference type="WBParaSite" id="TMUE_1000002585.1">
    <property type="protein sequence ID" value="TMUE_1000002585.1"/>
    <property type="gene ID" value="WBGene00288203"/>
</dbReference>
<evidence type="ECO:0000313" key="1">
    <source>
        <dbReference type="Proteomes" id="UP000046395"/>
    </source>
</evidence>
<protein>
    <submittedName>
        <fullName evidence="2">Uncharacterized protein</fullName>
    </submittedName>
</protein>
<evidence type="ECO:0000313" key="2">
    <source>
        <dbReference type="WBParaSite" id="TMUE_1000002585.1"/>
    </source>
</evidence>
<reference evidence="2" key="1">
    <citation type="submission" date="2019-12" db="UniProtKB">
        <authorList>
            <consortium name="WormBaseParasite"/>
        </authorList>
    </citation>
    <scope>IDENTIFICATION</scope>
</reference>
<accession>A0A5S6Q5T8</accession>
<dbReference type="AlphaFoldDB" id="A0A5S6Q5T8"/>
<proteinExistence type="predicted"/>
<name>A0A5S6Q5T8_TRIMR</name>
<dbReference type="Proteomes" id="UP000046395">
    <property type="component" value="Unassembled WGS sequence"/>
</dbReference>
<organism evidence="1 2">
    <name type="scientific">Trichuris muris</name>
    <name type="common">Mouse whipworm</name>
    <dbReference type="NCBI Taxonomy" id="70415"/>
    <lineage>
        <taxon>Eukaryota</taxon>
        <taxon>Metazoa</taxon>
        <taxon>Ecdysozoa</taxon>
        <taxon>Nematoda</taxon>
        <taxon>Enoplea</taxon>
        <taxon>Dorylaimia</taxon>
        <taxon>Trichinellida</taxon>
        <taxon>Trichuridae</taxon>
        <taxon>Trichuris</taxon>
    </lineage>
</organism>
<keyword evidence="1" id="KW-1185">Reference proteome</keyword>